<dbReference type="GO" id="GO:0009252">
    <property type="term" value="P:peptidoglycan biosynthetic process"/>
    <property type="evidence" value="ECO:0007669"/>
    <property type="project" value="UniProtKB-UniRule"/>
</dbReference>
<dbReference type="SUPFAM" id="SSF53756">
    <property type="entry name" value="UDP-Glycosyltransferase/glycogen phosphorylase"/>
    <property type="match status" value="1"/>
</dbReference>
<proteinExistence type="inferred from homology"/>
<evidence type="ECO:0000256" key="1">
    <source>
        <dbReference type="ARBA" id="ARBA00022475"/>
    </source>
</evidence>
<keyword evidence="4 10" id="KW-0808">Transferase</keyword>
<dbReference type="InterPro" id="IPR006009">
    <property type="entry name" value="GlcNAc_MurG"/>
</dbReference>
<keyword evidence="7 10" id="KW-0472">Membrane</keyword>
<reference evidence="13 14" key="1">
    <citation type="submission" date="2019-09" db="EMBL/GenBank/DDBJ databases">
        <title>Whole genome shotgun sequencing (WGS) of Ellagibacter isourolithinifaciens DSM 104140(T) and Adlercreutzia muris DSM 29508(T).</title>
        <authorList>
            <person name="Stoll D.A."/>
            <person name="Danylec N."/>
            <person name="Huch M."/>
        </authorList>
    </citation>
    <scope>NUCLEOTIDE SEQUENCE [LARGE SCALE GENOMIC DNA]</scope>
    <source>
        <strain evidence="13 14">DSM 104140</strain>
    </source>
</reference>
<protein>
    <recommendedName>
        <fullName evidence="10">UDP-N-acetylglucosamine--N-acetylmuramyl-(pentapeptide) pyrophosphoryl-undecaprenol N-acetylglucosamine transferase</fullName>
        <ecNumber evidence="10">2.4.1.227</ecNumber>
    </recommendedName>
    <alternativeName>
        <fullName evidence="10">Undecaprenyl-PP-MurNAc-pentapeptide-UDPGlcNAc GlcNAc transferase</fullName>
    </alternativeName>
</protein>
<keyword evidence="3 10" id="KW-0328">Glycosyltransferase</keyword>
<evidence type="ECO:0000259" key="12">
    <source>
        <dbReference type="Pfam" id="PF04101"/>
    </source>
</evidence>
<organism evidence="13 14">
    <name type="scientific">Ellagibacter isourolithinifaciens</name>
    <dbReference type="NCBI Taxonomy" id="2137581"/>
    <lineage>
        <taxon>Bacteria</taxon>
        <taxon>Bacillati</taxon>
        <taxon>Actinomycetota</taxon>
        <taxon>Coriobacteriia</taxon>
        <taxon>Eggerthellales</taxon>
        <taxon>Eggerthellaceae</taxon>
        <taxon>Ellagibacter</taxon>
    </lineage>
</organism>
<keyword evidence="6 10" id="KW-0573">Peptidoglycan synthesis</keyword>
<evidence type="ECO:0000256" key="6">
    <source>
        <dbReference type="ARBA" id="ARBA00022984"/>
    </source>
</evidence>
<evidence type="ECO:0000313" key="14">
    <source>
        <dbReference type="Proteomes" id="UP000468668"/>
    </source>
</evidence>
<evidence type="ECO:0000259" key="11">
    <source>
        <dbReference type="Pfam" id="PF03033"/>
    </source>
</evidence>
<evidence type="ECO:0000256" key="9">
    <source>
        <dbReference type="ARBA" id="ARBA00023316"/>
    </source>
</evidence>
<dbReference type="CDD" id="cd03785">
    <property type="entry name" value="GT28_MurG"/>
    <property type="match status" value="1"/>
</dbReference>
<dbReference type="EMBL" id="WAJR01000028">
    <property type="protein sequence ID" value="KAB1637426.1"/>
    <property type="molecule type" value="Genomic_DNA"/>
</dbReference>
<dbReference type="Gene3D" id="3.40.50.2000">
    <property type="entry name" value="Glycogen Phosphorylase B"/>
    <property type="match status" value="2"/>
</dbReference>
<feature type="binding site" evidence="10">
    <location>
        <begin position="10"/>
        <end position="12"/>
    </location>
    <ligand>
        <name>UDP-N-acetyl-alpha-D-glucosamine</name>
        <dbReference type="ChEBI" id="CHEBI:57705"/>
    </ligand>
</feature>
<comment type="caution">
    <text evidence="13">The sequence shown here is derived from an EMBL/GenBank/DDBJ whole genome shotgun (WGS) entry which is preliminary data.</text>
</comment>
<dbReference type="GO" id="GO:0050511">
    <property type="term" value="F:undecaprenyldiphospho-muramoylpentapeptide beta-N-acetylglucosaminyltransferase activity"/>
    <property type="evidence" value="ECO:0007669"/>
    <property type="project" value="UniProtKB-UniRule"/>
</dbReference>
<comment type="caution">
    <text evidence="10">Lacks conserved residue(s) required for the propagation of feature annotation.</text>
</comment>
<feature type="binding site" evidence="10">
    <location>
        <position position="166"/>
    </location>
    <ligand>
        <name>UDP-N-acetyl-alpha-D-glucosamine</name>
        <dbReference type="ChEBI" id="CHEBI:57705"/>
    </ligand>
</feature>
<dbReference type="UniPathway" id="UPA00219"/>
<evidence type="ECO:0000256" key="7">
    <source>
        <dbReference type="ARBA" id="ARBA00023136"/>
    </source>
</evidence>
<sequence>MLVVLSGGGTAGHINPALALAEVLEDRGVEVRFAGTPRGVESRLVPEAGIAFQPFEASGFNRKHPLSLVKALKLISHSTKEAKRWFAEIEPSAVVGFGGYVSIPVARAAEQMGIPVVVHEQNSVMGLANKELSKKARAVCLTYECAKEGVAIPAATQVHVTGNPVRKKVLLATREEGRRMLGIPDDALMLLVFGGSLGARQLNEGIAALKSELLSRENLHVVHITGPKELERTTAELALTEEEAKRWHVMGYQDRMGETLAATDAIVSRAGATSLAEISARAIPALLVPYPHATADHQTTNARAYVAAGCAEMIPDAEVGSDKFAQLVFSLIDDEDLRAGMTAAAREQKTADAASKLADVVMGAASSANHGLQ</sequence>
<evidence type="ECO:0000256" key="8">
    <source>
        <dbReference type="ARBA" id="ARBA00023306"/>
    </source>
</evidence>
<keyword evidence="9 10" id="KW-0961">Cell wall biogenesis/degradation</keyword>
<feature type="binding site" evidence="10">
    <location>
        <position position="196"/>
    </location>
    <ligand>
        <name>UDP-N-acetyl-alpha-D-glucosamine</name>
        <dbReference type="ChEBI" id="CHEBI:57705"/>
    </ligand>
</feature>
<dbReference type="InterPro" id="IPR004276">
    <property type="entry name" value="GlycoTrans_28_N"/>
</dbReference>
<keyword evidence="1 10" id="KW-1003">Cell membrane</keyword>
<feature type="domain" description="Glycosyltransferase family 28 N-terminal" evidence="11">
    <location>
        <begin position="3"/>
        <end position="139"/>
    </location>
</feature>
<comment type="catalytic activity">
    <reaction evidence="10">
        <text>di-trans,octa-cis-undecaprenyl diphospho-N-acetyl-alpha-D-muramoyl-L-alanyl-D-glutamyl-meso-2,6-diaminopimeloyl-D-alanyl-D-alanine + UDP-N-acetyl-alpha-D-glucosamine = di-trans,octa-cis-undecaprenyl diphospho-[N-acetyl-alpha-D-glucosaminyl-(1-&gt;4)]-N-acetyl-alpha-D-muramoyl-L-alanyl-D-glutamyl-meso-2,6-diaminopimeloyl-D-alanyl-D-alanine + UDP + H(+)</text>
        <dbReference type="Rhea" id="RHEA:31227"/>
        <dbReference type="ChEBI" id="CHEBI:15378"/>
        <dbReference type="ChEBI" id="CHEBI:57705"/>
        <dbReference type="ChEBI" id="CHEBI:58223"/>
        <dbReference type="ChEBI" id="CHEBI:61387"/>
        <dbReference type="ChEBI" id="CHEBI:61388"/>
        <dbReference type="EC" id="2.4.1.227"/>
    </reaction>
</comment>
<comment type="similarity">
    <text evidence="10">Belongs to the glycosyltransferase 28 family. MurG subfamily.</text>
</comment>
<name>A0A6N6NLL5_9ACTN</name>
<dbReference type="Pfam" id="PF04101">
    <property type="entry name" value="Glyco_tran_28_C"/>
    <property type="match status" value="1"/>
</dbReference>
<feature type="binding site" evidence="10">
    <location>
        <position position="298"/>
    </location>
    <ligand>
        <name>UDP-N-acetyl-alpha-D-glucosamine</name>
        <dbReference type="ChEBI" id="CHEBI:57705"/>
    </ligand>
</feature>
<dbReference type="NCBIfam" id="TIGR01133">
    <property type="entry name" value="murG"/>
    <property type="match status" value="1"/>
</dbReference>
<dbReference type="PANTHER" id="PTHR21015:SF22">
    <property type="entry name" value="GLYCOSYLTRANSFERASE"/>
    <property type="match status" value="1"/>
</dbReference>
<feature type="domain" description="Glycosyl transferase family 28 C-terminal" evidence="12">
    <location>
        <begin position="189"/>
        <end position="356"/>
    </location>
</feature>
<evidence type="ECO:0000256" key="2">
    <source>
        <dbReference type="ARBA" id="ARBA00022618"/>
    </source>
</evidence>
<dbReference type="GO" id="GO:0005886">
    <property type="term" value="C:plasma membrane"/>
    <property type="evidence" value="ECO:0007669"/>
    <property type="project" value="UniProtKB-SubCell"/>
</dbReference>
<dbReference type="RefSeq" id="WP_158050205.1">
    <property type="nucleotide sequence ID" value="NZ_DBFBHO010000166.1"/>
</dbReference>
<dbReference type="GO" id="GO:0005975">
    <property type="term" value="P:carbohydrate metabolic process"/>
    <property type="evidence" value="ECO:0007669"/>
    <property type="project" value="InterPro"/>
</dbReference>
<comment type="function">
    <text evidence="10">Cell wall formation. Catalyzes the transfer of a GlcNAc subunit on undecaprenyl-pyrophosphoryl-MurNAc-pentapeptide (lipid intermediate I) to form undecaprenyl-pyrophosphoryl-MurNAc-(pentapeptide)GlcNAc (lipid intermediate II).</text>
</comment>
<accession>A0A6N6NLL5</accession>
<dbReference type="AlphaFoldDB" id="A0A6N6NLL5"/>
<dbReference type="OrthoDB" id="9808936at2"/>
<evidence type="ECO:0000256" key="3">
    <source>
        <dbReference type="ARBA" id="ARBA00022676"/>
    </source>
</evidence>
<comment type="subcellular location">
    <subcellularLocation>
        <location evidence="10">Cell membrane</location>
        <topology evidence="10">Peripheral membrane protein</topology>
        <orientation evidence="10">Cytoplasmic side</orientation>
    </subcellularLocation>
</comment>
<keyword evidence="5 10" id="KW-0133">Cell shape</keyword>
<dbReference type="Proteomes" id="UP000468668">
    <property type="component" value="Unassembled WGS sequence"/>
</dbReference>
<evidence type="ECO:0000256" key="5">
    <source>
        <dbReference type="ARBA" id="ARBA00022960"/>
    </source>
</evidence>
<dbReference type="HAMAP" id="MF_00033">
    <property type="entry name" value="MurG"/>
    <property type="match status" value="1"/>
</dbReference>
<feature type="binding site" evidence="10">
    <location>
        <position position="122"/>
    </location>
    <ligand>
        <name>UDP-N-acetyl-alpha-D-glucosamine</name>
        <dbReference type="ChEBI" id="CHEBI:57705"/>
    </ligand>
</feature>
<dbReference type="PANTHER" id="PTHR21015">
    <property type="entry name" value="UDP-N-ACETYLGLUCOSAMINE--N-ACETYLMURAMYL-(PENTAPEPTIDE) PYROPHOSPHORYL-UNDECAPRENOL N-ACETYLGLUCOSAMINE TRANSFERASE 1"/>
    <property type="match status" value="1"/>
</dbReference>
<dbReference type="Pfam" id="PF03033">
    <property type="entry name" value="Glyco_transf_28"/>
    <property type="match status" value="1"/>
</dbReference>
<dbReference type="GO" id="GO:0008360">
    <property type="term" value="P:regulation of cell shape"/>
    <property type="evidence" value="ECO:0007669"/>
    <property type="project" value="UniProtKB-KW"/>
</dbReference>
<comment type="pathway">
    <text evidence="10">Cell wall biogenesis; peptidoglycan biosynthesis.</text>
</comment>
<dbReference type="EC" id="2.4.1.227" evidence="10"/>
<keyword evidence="8 10" id="KW-0131">Cell cycle</keyword>
<dbReference type="InterPro" id="IPR007235">
    <property type="entry name" value="Glyco_trans_28_C"/>
</dbReference>
<evidence type="ECO:0000313" key="13">
    <source>
        <dbReference type="EMBL" id="KAB1637426.1"/>
    </source>
</evidence>
<dbReference type="GO" id="GO:0071555">
    <property type="term" value="P:cell wall organization"/>
    <property type="evidence" value="ECO:0007669"/>
    <property type="project" value="UniProtKB-KW"/>
</dbReference>
<evidence type="ECO:0000256" key="10">
    <source>
        <dbReference type="HAMAP-Rule" id="MF_00033"/>
    </source>
</evidence>
<keyword evidence="14" id="KW-1185">Reference proteome</keyword>
<keyword evidence="2 10" id="KW-0132">Cell division</keyword>
<dbReference type="GO" id="GO:0051301">
    <property type="term" value="P:cell division"/>
    <property type="evidence" value="ECO:0007669"/>
    <property type="project" value="UniProtKB-KW"/>
</dbReference>
<dbReference type="GeneID" id="98658563"/>
<evidence type="ECO:0000256" key="4">
    <source>
        <dbReference type="ARBA" id="ARBA00022679"/>
    </source>
</evidence>
<gene>
    <name evidence="10 13" type="primary">murG</name>
    <name evidence="13" type="ORF">F8C90_09085</name>
</gene>